<feature type="coiled-coil region" evidence="1">
    <location>
        <begin position="146"/>
        <end position="183"/>
    </location>
</feature>
<keyword evidence="4" id="KW-1185">Reference proteome</keyword>
<protein>
    <recommendedName>
        <fullName evidence="5">Lipoprotein</fullName>
    </recommendedName>
</protein>
<comment type="caution">
    <text evidence="3">The sequence shown here is derived from an EMBL/GenBank/DDBJ whole genome shotgun (WGS) entry which is preliminary data.</text>
</comment>
<feature type="chain" id="PRO_5001776562" description="Lipoprotein" evidence="2">
    <location>
        <begin position="29"/>
        <end position="184"/>
    </location>
</feature>
<feature type="signal peptide" evidence="2">
    <location>
        <begin position="1"/>
        <end position="28"/>
    </location>
</feature>
<keyword evidence="2" id="KW-0732">Signal</keyword>
<sequence>MRWPEKRSGHALLAALGLALSLATTGCAHEEARPPHASQQTSTELSAPALTLLGYARRLARTTPAGREAAVRAARRQVRTAPGAVSYAYLALALGSPHQRLYTPDEAARYARLALDTKPAPWDPDARQYLSDYARLYGELTQDDETDEADRQIADLKSRLSNAQNKLKALSHIEDRLDTVENRP</sequence>
<dbReference type="STRING" id="1304275.C41B8_04896"/>
<dbReference type="RefSeq" id="WP_037334860.1">
    <property type="nucleotide sequence ID" value="NZ_APNK01000004.1"/>
</dbReference>
<evidence type="ECO:0000256" key="1">
    <source>
        <dbReference type="SAM" id="Coils"/>
    </source>
</evidence>
<name>A0A084IPA7_SALHC</name>
<proteinExistence type="predicted"/>
<evidence type="ECO:0000256" key="2">
    <source>
        <dbReference type="SAM" id="SignalP"/>
    </source>
</evidence>
<dbReference type="EMBL" id="APNK01000004">
    <property type="protein sequence ID" value="KEZ78541.1"/>
    <property type="molecule type" value="Genomic_DNA"/>
</dbReference>
<gene>
    <name evidence="3" type="ORF">C41B8_04896</name>
</gene>
<evidence type="ECO:0008006" key="5">
    <source>
        <dbReference type="Google" id="ProtNLM"/>
    </source>
</evidence>
<dbReference type="OrthoDB" id="7068147at2"/>
<dbReference type="PROSITE" id="PS51257">
    <property type="entry name" value="PROKAR_LIPOPROTEIN"/>
    <property type="match status" value="1"/>
</dbReference>
<reference evidence="3 4" key="1">
    <citation type="submission" date="2013-03" db="EMBL/GenBank/DDBJ databases">
        <title>Salinisphaera hydrothermalis C41B8 Genome Sequencing.</title>
        <authorList>
            <person name="Li C."/>
            <person name="Lai Q."/>
            <person name="Shao Z."/>
        </authorList>
    </citation>
    <scope>NUCLEOTIDE SEQUENCE [LARGE SCALE GENOMIC DNA]</scope>
    <source>
        <strain evidence="3 4">C41B8</strain>
    </source>
</reference>
<keyword evidence="1" id="KW-0175">Coiled coil</keyword>
<dbReference type="AlphaFoldDB" id="A0A084IPA7"/>
<organism evidence="3 4">
    <name type="scientific">Salinisphaera hydrothermalis (strain C41B8)</name>
    <dbReference type="NCBI Taxonomy" id="1304275"/>
    <lineage>
        <taxon>Bacteria</taxon>
        <taxon>Pseudomonadati</taxon>
        <taxon>Pseudomonadota</taxon>
        <taxon>Gammaproteobacteria</taxon>
        <taxon>Salinisphaerales</taxon>
        <taxon>Salinisphaeraceae</taxon>
        <taxon>Salinisphaera</taxon>
    </lineage>
</organism>
<evidence type="ECO:0000313" key="4">
    <source>
        <dbReference type="Proteomes" id="UP000028302"/>
    </source>
</evidence>
<accession>A0A084IPA7</accession>
<evidence type="ECO:0000313" key="3">
    <source>
        <dbReference type="EMBL" id="KEZ78541.1"/>
    </source>
</evidence>
<dbReference type="Proteomes" id="UP000028302">
    <property type="component" value="Unassembled WGS sequence"/>
</dbReference>